<feature type="transmembrane region" description="Helical" evidence="8">
    <location>
        <begin position="72"/>
        <end position="94"/>
    </location>
</feature>
<protein>
    <submittedName>
        <fullName evidence="10">Phosphatase PAP2 family protein</fullName>
    </submittedName>
</protein>
<evidence type="ECO:0000256" key="5">
    <source>
        <dbReference type="ARBA" id="ARBA00022989"/>
    </source>
</evidence>
<dbReference type="InterPro" id="IPR036938">
    <property type="entry name" value="PAP2/HPO_sf"/>
</dbReference>
<evidence type="ECO:0000259" key="9">
    <source>
        <dbReference type="SMART" id="SM00014"/>
    </source>
</evidence>
<evidence type="ECO:0000313" key="10">
    <source>
        <dbReference type="EMBL" id="NGN85281.1"/>
    </source>
</evidence>
<evidence type="ECO:0000256" key="7">
    <source>
        <dbReference type="SAM" id="MobiDB-lite"/>
    </source>
</evidence>
<keyword evidence="5 8" id="KW-1133">Transmembrane helix</keyword>
<keyword evidence="4" id="KW-0378">Hydrolase</keyword>
<feature type="transmembrane region" description="Helical" evidence="8">
    <location>
        <begin position="199"/>
        <end position="221"/>
    </location>
</feature>
<feature type="compositionally biased region" description="Basic and acidic residues" evidence="7">
    <location>
        <begin position="252"/>
        <end position="262"/>
    </location>
</feature>
<dbReference type="SUPFAM" id="SSF48317">
    <property type="entry name" value="Acid phosphatase/Vanadium-dependent haloperoxidase"/>
    <property type="match status" value="1"/>
</dbReference>
<name>A0ABX0DHQ5_9MICC</name>
<dbReference type="PANTHER" id="PTHR14969:SF62">
    <property type="entry name" value="DECAPRENYLPHOSPHORYL-5-PHOSPHORIBOSE PHOSPHATASE RV3807C-RELATED"/>
    <property type="match status" value="1"/>
</dbReference>
<keyword evidence="3 8" id="KW-0812">Transmembrane</keyword>
<keyword evidence="6 8" id="KW-0472">Membrane</keyword>
<reference evidence="10 11" key="1">
    <citation type="submission" date="2020-02" db="EMBL/GenBank/DDBJ databases">
        <title>Genome sequence of the type strain DSM 27180 of Arthrobacter silviterrae.</title>
        <authorList>
            <person name="Gao J."/>
            <person name="Sun J."/>
        </authorList>
    </citation>
    <scope>NUCLEOTIDE SEQUENCE [LARGE SCALE GENOMIC DNA]</scope>
    <source>
        <strain evidence="10 11">DSM 27180</strain>
    </source>
</reference>
<comment type="caution">
    <text evidence="10">The sequence shown here is derived from an EMBL/GenBank/DDBJ whole genome shotgun (WGS) entry which is preliminary data.</text>
</comment>
<keyword evidence="11" id="KW-1185">Reference proteome</keyword>
<evidence type="ECO:0000256" key="6">
    <source>
        <dbReference type="ARBA" id="ARBA00023136"/>
    </source>
</evidence>
<dbReference type="PANTHER" id="PTHR14969">
    <property type="entry name" value="SPHINGOSINE-1-PHOSPHATE PHOSPHOHYDROLASE"/>
    <property type="match status" value="1"/>
</dbReference>
<dbReference type="InterPro" id="IPR000326">
    <property type="entry name" value="PAP2/HPO"/>
</dbReference>
<dbReference type="CDD" id="cd03392">
    <property type="entry name" value="PAP2_like_2"/>
    <property type="match status" value="1"/>
</dbReference>
<organism evidence="10 11">
    <name type="scientific">Arthrobacter silviterrae</name>
    <dbReference type="NCBI Taxonomy" id="2026658"/>
    <lineage>
        <taxon>Bacteria</taxon>
        <taxon>Bacillati</taxon>
        <taxon>Actinomycetota</taxon>
        <taxon>Actinomycetes</taxon>
        <taxon>Micrococcales</taxon>
        <taxon>Micrococcaceae</taxon>
        <taxon>Arthrobacter</taxon>
    </lineage>
</organism>
<feature type="region of interest" description="Disordered" evidence="7">
    <location>
        <begin position="231"/>
        <end position="282"/>
    </location>
</feature>
<feature type="domain" description="Phosphatidic acid phosphatase type 2/haloperoxidase" evidence="9">
    <location>
        <begin position="99"/>
        <end position="214"/>
    </location>
</feature>
<feature type="compositionally biased region" description="Polar residues" evidence="7">
    <location>
        <begin position="231"/>
        <end position="240"/>
    </location>
</feature>
<dbReference type="Pfam" id="PF01569">
    <property type="entry name" value="PAP2"/>
    <property type="match status" value="1"/>
</dbReference>
<evidence type="ECO:0000256" key="2">
    <source>
        <dbReference type="ARBA" id="ARBA00022475"/>
    </source>
</evidence>
<evidence type="ECO:0000256" key="3">
    <source>
        <dbReference type="ARBA" id="ARBA00022692"/>
    </source>
</evidence>
<evidence type="ECO:0000256" key="1">
    <source>
        <dbReference type="ARBA" id="ARBA00004651"/>
    </source>
</evidence>
<dbReference type="SMART" id="SM00014">
    <property type="entry name" value="acidPPc"/>
    <property type="match status" value="1"/>
</dbReference>
<comment type="subcellular location">
    <subcellularLocation>
        <location evidence="1">Cell membrane</location>
        <topology evidence="1">Multi-pass membrane protein</topology>
    </subcellularLocation>
</comment>
<accession>A0ABX0DHQ5</accession>
<dbReference type="RefSeq" id="WP_165183493.1">
    <property type="nucleotide sequence ID" value="NZ_JAAKZI010000043.1"/>
</dbReference>
<dbReference type="Gene3D" id="1.20.144.10">
    <property type="entry name" value="Phosphatidic acid phosphatase type 2/haloperoxidase"/>
    <property type="match status" value="1"/>
</dbReference>
<feature type="transmembrane region" description="Helical" evidence="8">
    <location>
        <begin position="175"/>
        <end position="193"/>
    </location>
</feature>
<proteinExistence type="predicted"/>
<evidence type="ECO:0000256" key="8">
    <source>
        <dbReference type="SAM" id="Phobius"/>
    </source>
</evidence>
<dbReference type="EMBL" id="JAAKZI010000043">
    <property type="protein sequence ID" value="NGN85281.1"/>
    <property type="molecule type" value="Genomic_DNA"/>
</dbReference>
<dbReference type="Proteomes" id="UP000479226">
    <property type="component" value="Unassembled WGS sequence"/>
</dbReference>
<evidence type="ECO:0000256" key="4">
    <source>
        <dbReference type="ARBA" id="ARBA00022801"/>
    </source>
</evidence>
<keyword evidence="2" id="KW-1003">Cell membrane</keyword>
<feature type="transmembrane region" description="Helical" evidence="8">
    <location>
        <begin position="21"/>
        <end position="42"/>
    </location>
</feature>
<evidence type="ECO:0000313" key="11">
    <source>
        <dbReference type="Proteomes" id="UP000479226"/>
    </source>
</evidence>
<feature type="transmembrane region" description="Helical" evidence="8">
    <location>
        <begin position="142"/>
        <end position="163"/>
    </location>
</feature>
<feature type="transmembrane region" description="Helical" evidence="8">
    <location>
        <begin position="101"/>
        <end position="122"/>
    </location>
</feature>
<sequence>MIHNKPQTPTTPERLWPHLRSWWWSGLGALVFAATVAIGLAIKASGPKPAELGVDIALAQDRNPVLSALSLAIHYGLGPLGAVIILVLACLILVRRSVNGALAFGSVVGVGWLASAIAKYLVARMRPPSDTVHALVHEQGLTSYPSGHTAFALALACAFVLVVPRSRRAKAVSMAAGAVFVALVAFSRLYLGVHYPSDVLASVFIAGAAIVAWLPVWNHLIAPQFTKQARLSPSSRTQGRTGRVEQTGEAALHADGRDDGPTSRDCQIQERTPPIGESKENP</sequence>
<gene>
    <name evidence="10" type="ORF">G6N77_17700</name>
</gene>